<feature type="compositionally biased region" description="Low complexity" evidence="1">
    <location>
        <begin position="397"/>
        <end position="406"/>
    </location>
</feature>
<sequence>MALEGGAAADTPVAATPSVPEMLQAIMARFVQQEETNKATNERLAALAAAVGTLDGEGNEAETARRRLFATTNPNPNPNPDEPTDDAPPTHVDTAQPTDGSDSLTSRQIADLQLSLRDIHSKIHHVKTSAPEIEHVLASTQRNPFTKRITNVKIKKAEKLRIPPYTGVTDPTDHMTAFNIAMGRNHFSDEERDAGLCQLFVESLSGPALSWFSHLKEHSIDSFHDLSASFLKNYIMWTRQGTSMADLWKLSQSSTDSLKDFMEKFKEVLSKVPVPDQTAVEALTNSLWINSKFRDYLYEHPDINIEDALHNSKNFIRLEEDKRAFNAKQQALKQAAAKTMDAHEPRQHAPYNKNDRRKGIISAVGESDQSGTTATVREPGWNVWERDTENKTQQPRSSSSANPKSSSVRDLSKYCEYHEMKGHDTKECRHLYEAWLASTSDSRAKADLSKQKTAKNNKSWSKSRDKKKKSQGKKAEDSSPNDDVDESQQDDDSTSDEDKPKPATFAHSEEIDAEEKGGDDSARTLNASDARHVLNSKRKEPLYRQDELKRSSGQFDEGEMIDLRAKLNSKFSDLREKLKRNKTDRSTAEPEPVISYQHKSHDLRTRLNFLRAERTAKPSTKHQEQSHRLNVIIGGSPPFNESVRSVKEFRRKAVTAKRWPATPETSPQITFSAEDTVGVHMPHNDSLLIDIGISDCTVTKVLVDTSSSVDLIFKSTLVKMGVSLDGMKPSARTHSHGTQSDKERTCSNFAPHPRP</sequence>
<dbReference type="GeneID" id="108808239"/>
<evidence type="ECO:0000313" key="4">
    <source>
        <dbReference type="RefSeq" id="XP_018435919.1"/>
    </source>
</evidence>
<dbReference type="Proteomes" id="UP000504610">
    <property type="component" value="Chromosome 6"/>
</dbReference>
<feature type="compositionally biased region" description="Acidic residues" evidence="1">
    <location>
        <begin position="479"/>
        <end position="495"/>
    </location>
</feature>
<reference evidence="3" key="1">
    <citation type="journal article" date="2019" name="Database">
        <title>The radish genome database (RadishGD): an integrated information resource for radish genomics.</title>
        <authorList>
            <person name="Yu H.J."/>
            <person name="Baek S."/>
            <person name="Lee Y.J."/>
            <person name="Cho A."/>
            <person name="Mun J.H."/>
        </authorList>
    </citation>
    <scope>NUCLEOTIDE SEQUENCE [LARGE SCALE GENOMIC DNA]</scope>
    <source>
        <strain evidence="3">cv. WK10039</strain>
    </source>
</reference>
<evidence type="ECO:0000259" key="2">
    <source>
        <dbReference type="Pfam" id="PF03732"/>
    </source>
</evidence>
<feature type="compositionally biased region" description="Polar residues" evidence="1">
    <location>
        <begin position="93"/>
        <end position="105"/>
    </location>
</feature>
<dbReference type="RefSeq" id="XP_018435919.1">
    <property type="nucleotide sequence ID" value="XM_018580417.1"/>
</dbReference>
<organism evidence="3 4">
    <name type="scientific">Raphanus sativus</name>
    <name type="common">Radish</name>
    <name type="synonym">Raphanus raphanistrum var. sativus</name>
    <dbReference type="NCBI Taxonomy" id="3726"/>
    <lineage>
        <taxon>Eukaryota</taxon>
        <taxon>Viridiplantae</taxon>
        <taxon>Streptophyta</taxon>
        <taxon>Embryophyta</taxon>
        <taxon>Tracheophyta</taxon>
        <taxon>Spermatophyta</taxon>
        <taxon>Magnoliopsida</taxon>
        <taxon>eudicotyledons</taxon>
        <taxon>Gunneridae</taxon>
        <taxon>Pentapetalae</taxon>
        <taxon>rosids</taxon>
        <taxon>malvids</taxon>
        <taxon>Brassicales</taxon>
        <taxon>Brassicaceae</taxon>
        <taxon>Brassiceae</taxon>
        <taxon>Raphanus</taxon>
    </lineage>
</organism>
<evidence type="ECO:0000256" key="1">
    <source>
        <dbReference type="SAM" id="MobiDB-lite"/>
    </source>
</evidence>
<reference evidence="4" key="2">
    <citation type="submission" date="2025-08" db="UniProtKB">
        <authorList>
            <consortium name="RefSeq"/>
        </authorList>
    </citation>
    <scope>IDENTIFICATION</scope>
    <source>
        <tissue evidence="4">Leaf</tissue>
    </source>
</reference>
<name>A0A6J0JM42_RAPSA</name>
<dbReference type="Pfam" id="PF03732">
    <property type="entry name" value="Retrotrans_gag"/>
    <property type="match status" value="1"/>
</dbReference>
<gene>
    <name evidence="4" type="primary">LOC108808239</name>
</gene>
<dbReference type="AlphaFoldDB" id="A0A6J0JM42"/>
<feature type="region of interest" description="Disordered" evidence="1">
    <location>
        <begin position="70"/>
        <end position="105"/>
    </location>
</feature>
<feature type="region of interest" description="Disordered" evidence="1">
    <location>
        <begin position="440"/>
        <end position="551"/>
    </location>
</feature>
<dbReference type="PANTHER" id="PTHR33223:SF6">
    <property type="entry name" value="CCHC-TYPE DOMAIN-CONTAINING PROTEIN"/>
    <property type="match status" value="1"/>
</dbReference>
<dbReference type="PANTHER" id="PTHR33223">
    <property type="entry name" value="CCHC-TYPE DOMAIN-CONTAINING PROTEIN"/>
    <property type="match status" value="1"/>
</dbReference>
<feature type="compositionally biased region" description="Basic and acidic residues" evidence="1">
    <location>
        <begin position="496"/>
        <end position="522"/>
    </location>
</feature>
<evidence type="ECO:0000313" key="3">
    <source>
        <dbReference type="Proteomes" id="UP000504610"/>
    </source>
</evidence>
<protein>
    <submittedName>
        <fullName evidence="4">Uncharacterized protein LOC108808239</fullName>
    </submittedName>
</protein>
<feature type="compositionally biased region" description="Basic and acidic residues" evidence="1">
    <location>
        <begin position="529"/>
        <end position="550"/>
    </location>
</feature>
<feature type="region of interest" description="Disordered" evidence="1">
    <location>
        <begin position="726"/>
        <end position="755"/>
    </location>
</feature>
<dbReference type="KEGG" id="rsz:108808239"/>
<dbReference type="InterPro" id="IPR005162">
    <property type="entry name" value="Retrotrans_gag_dom"/>
</dbReference>
<keyword evidence="3" id="KW-1185">Reference proteome</keyword>
<proteinExistence type="predicted"/>
<accession>A0A6J0JM42</accession>
<feature type="domain" description="Retrotransposon gag" evidence="2">
    <location>
        <begin position="198"/>
        <end position="288"/>
    </location>
</feature>
<feature type="compositionally biased region" description="Basic and acidic residues" evidence="1">
    <location>
        <begin position="340"/>
        <end position="358"/>
    </location>
</feature>
<feature type="region of interest" description="Disordered" evidence="1">
    <location>
        <begin position="334"/>
        <end position="409"/>
    </location>
</feature>
<dbReference type="OrthoDB" id="1106023at2759"/>